<feature type="domain" description="Beta-lactamase-related" evidence="1">
    <location>
        <begin position="86"/>
        <end position="363"/>
    </location>
</feature>
<dbReference type="SUPFAM" id="SSF56601">
    <property type="entry name" value="beta-lactamase/transpeptidase-like"/>
    <property type="match status" value="1"/>
</dbReference>
<dbReference type="RefSeq" id="WP_112305661.1">
    <property type="nucleotide sequence ID" value="NZ_QMDV01000003.1"/>
</dbReference>
<reference evidence="2 3" key="1">
    <citation type="submission" date="2018-06" db="EMBL/GenBank/DDBJ databases">
        <authorList>
            <person name="Liu Z.-W."/>
        </authorList>
    </citation>
    <scope>NUCLEOTIDE SEQUENCE [LARGE SCALE GENOMIC DNA]</scope>
    <source>
        <strain evidence="2 3">2b14</strain>
    </source>
</reference>
<dbReference type="InterPro" id="IPR001466">
    <property type="entry name" value="Beta-lactam-related"/>
</dbReference>
<evidence type="ECO:0000313" key="3">
    <source>
        <dbReference type="Proteomes" id="UP000251692"/>
    </source>
</evidence>
<keyword evidence="2" id="KW-0378">Hydrolase</keyword>
<dbReference type="Gene3D" id="3.40.710.10">
    <property type="entry name" value="DD-peptidase/beta-lactamase superfamily"/>
    <property type="match status" value="1"/>
</dbReference>
<proteinExistence type="predicted"/>
<dbReference type="AlphaFoldDB" id="A0A364RCJ4"/>
<comment type="caution">
    <text evidence="2">The sequence shown here is derived from an EMBL/GenBank/DDBJ whole genome shotgun (WGS) entry which is preliminary data.</text>
</comment>
<dbReference type="PANTHER" id="PTHR43283:SF14">
    <property type="entry name" value="BLL8153 PROTEIN"/>
    <property type="match status" value="1"/>
</dbReference>
<accession>A0A364RCJ4</accession>
<dbReference type="PANTHER" id="PTHR43283">
    <property type="entry name" value="BETA-LACTAMASE-RELATED"/>
    <property type="match status" value="1"/>
</dbReference>
<name>A0A364RCJ4_9BACT</name>
<dbReference type="InterPro" id="IPR012338">
    <property type="entry name" value="Beta-lactam/transpept-like"/>
</dbReference>
<protein>
    <submittedName>
        <fullName evidence="2">Serine hydrolase</fullName>
    </submittedName>
</protein>
<dbReference type="Pfam" id="PF00144">
    <property type="entry name" value="Beta-lactamase"/>
    <property type="match status" value="1"/>
</dbReference>
<keyword evidence="3" id="KW-1185">Reference proteome</keyword>
<dbReference type="InterPro" id="IPR050789">
    <property type="entry name" value="Diverse_Enzym_Activities"/>
</dbReference>
<evidence type="ECO:0000313" key="2">
    <source>
        <dbReference type="EMBL" id="RAU82068.1"/>
    </source>
</evidence>
<evidence type="ECO:0000259" key="1">
    <source>
        <dbReference type="Pfam" id="PF00144"/>
    </source>
</evidence>
<dbReference type="Proteomes" id="UP000251692">
    <property type="component" value="Unassembled WGS sequence"/>
</dbReference>
<dbReference type="GO" id="GO:0016787">
    <property type="term" value="F:hydrolase activity"/>
    <property type="evidence" value="ECO:0007669"/>
    <property type="project" value="UniProtKB-KW"/>
</dbReference>
<gene>
    <name evidence="2" type="ORF">DP923_09615</name>
</gene>
<organism evidence="2 3">
    <name type="scientific">Pontibacter arcticus</name>
    <dbReference type="NCBI Taxonomy" id="2080288"/>
    <lineage>
        <taxon>Bacteria</taxon>
        <taxon>Pseudomonadati</taxon>
        <taxon>Bacteroidota</taxon>
        <taxon>Cytophagia</taxon>
        <taxon>Cytophagales</taxon>
        <taxon>Hymenobacteraceae</taxon>
        <taxon>Pontibacter</taxon>
    </lineage>
</organism>
<reference evidence="2 3" key="2">
    <citation type="submission" date="2018-07" db="EMBL/GenBank/DDBJ databases">
        <title>Pontibacter sp. 2b14 genomic sequence and assembly.</title>
        <authorList>
            <person name="Du Z.-J."/>
        </authorList>
    </citation>
    <scope>NUCLEOTIDE SEQUENCE [LARGE SCALE GENOMIC DNA]</scope>
    <source>
        <strain evidence="2 3">2b14</strain>
    </source>
</reference>
<dbReference type="OrthoDB" id="9773047at2"/>
<sequence length="385" mass="43003">MRKSPGVTRFAIGAVAIAGLLAAILHLSGKNYVYKALYYNFADIDDNLIFEQRKVEAPSVTQPWPVSSKYNKAILPTSLEKVNEELETVAFLVIAKDSILYEKYWDGYSENSKSNSFSMAKSIVSMLVGAAIKDGSIKSVEQPVSDFLPGFKEGDKARITIKHLLWMSSGLNWDESYSNPLSMTTEAYYGTDLKKIIGRLQPVEAPGQQFSYKSGDTQILGLVLEAATGKSLGAYAEEKIWRPIGAKNDAEWSVDKPDGIEKAYCCFFSNARDFARLGRLYLHNGTWNGDTIVPPDYVRASLTANGLRDAANGEKVNFYGYQWWLLPNYKGQDIFYARGILGQYIVVIPEKEIIIVRLGKKRGERIKNHPSEILTMIDAANEMVE</sequence>
<dbReference type="EMBL" id="QMDV01000003">
    <property type="protein sequence ID" value="RAU82068.1"/>
    <property type="molecule type" value="Genomic_DNA"/>
</dbReference>